<dbReference type="PANTHER" id="PTHR42861">
    <property type="entry name" value="CALCIUM-TRANSPORTING ATPASE"/>
    <property type="match status" value="1"/>
</dbReference>
<evidence type="ECO:0000256" key="5">
    <source>
        <dbReference type="ARBA" id="ARBA00022967"/>
    </source>
</evidence>
<dbReference type="PROSITE" id="PS00154">
    <property type="entry name" value="ATPASE_E1_E2"/>
    <property type="match status" value="1"/>
</dbReference>
<keyword evidence="2 8" id="KW-0812">Transmembrane</keyword>
<dbReference type="InterPro" id="IPR023299">
    <property type="entry name" value="ATPase_P-typ_cyto_dom_N"/>
</dbReference>
<name>A0A7C3FDA6_9CREN</name>
<dbReference type="Pfam" id="PF00690">
    <property type="entry name" value="Cation_ATPase_N"/>
    <property type="match status" value="1"/>
</dbReference>
<dbReference type="InterPro" id="IPR059000">
    <property type="entry name" value="ATPase_P-type_domA"/>
</dbReference>
<comment type="subcellular location">
    <subcellularLocation>
        <location evidence="1">Membrane</location>
        <topology evidence="1">Multi-pass membrane protein</topology>
    </subcellularLocation>
</comment>
<dbReference type="Gene3D" id="1.20.1110.10">
    <property type="entry name" value="Calcium-transporting ATPase, transmembrane domain"/>
    <property type="match status" value="2"/>
</dbReference>
<accession>A0A7C3FDA6</accession>
<dbReference type="SUPFAM" id="SSF81653">
    <property type="entry name" value="Calcium ATPase, transduction domain A"/>
    <property type="match status" value="1"/>
</dbReference>
<evidence type="ECO:0000256" key="8">
    <source>
        <dbReference type="SAM" id="Phobius"/>
    </source>
</evidence>
<dbReference type="InterPro" id="IPR004014">
    <property type="entry name" value="ATPase_P-typ_cation-transptr_N"/>
</dbReference>
<evidence type="ECO:0000313" key="10">
    <source>
        <dbReference type="EMBL" id="HFK21001.1"/>
    </source>
</evidence>
<evidence type="ECO:0000256" key="6">
    <source>
        <dbReference type="ARBA" id="ARBA00022989"/>
    </source>
</evidence>
<dbReference type="InterPro" id="IPR023214">
    <property type="entry name" value="HAD_sf"/>
</dbReference>
<feature type="domain" description="Cation-transporting P-type ATPase N-terminal" evidence="9">
    <location>
        <begin position="6"/>
        <end position="78"/>
    </location>
</feature>
<dbReference type="SFLD" id="SFLDS00003">
    <property type="entry name" value="Haloacid_Dehalogenase"/>
    <property type="match status" value="1"/>
</dbReference>
<keyword evidence="4" id="KW-0067">ATP-binding</keyword>
<dbReference type="NCBIfam" id="TIGR01494">
    <property type="entry name" value="ATPase_P-type"/>
    <property type="match status" value="2"/>
</dbReference>
<protein>
    <submittedName>
        <fullName evidence="10">Cation-transporting P-type ATPase</fullName>
    </submittedName>
</protein>
<evidence type="ECO:0000256" key="1">
    <source>
        <dbReference type="ARBA" id="ARBA00004141"/>
    </source>
</evidence>
<feature type="transmembrane region" description="Helical" evidence="8">
    <location>
        <begin position="58"/>
        <end position="76"/>
    </location>
</feature>
<dbReference type="SUPFAM" id="SSF81660">
    <property type="entry name" value="Metal cation-transporting ATPase, ATP-binding domain N"/>
    <property type="match status" value="1"/>
</dbReference>
<feature type="transmembrane region" description="Helical" evidence="8">
    <location>
        <begin position="784"/>
        <end position="804"/>
    </location>
</feature>
<organism evidence="10">
    <name type="scientific">Candidatus Methanomethylicus mesodigestus</name>
    <dbReference type="NCBI Taxonomy" id="1867258"/>
    <lineage>
        <taxon>Archaea</taxon>
        <taxon>Thermoproteota</taxon>
        <taxon>Methanosuratincolia</taxon>
        <taxon>Candidatus Methanomethylicales</taxon>
        <taxon>Candidatus Methanomethylicaceae</taxon>
        <taxon>Candidatus Methanomethylicus</taxon>
    </lineage>
</organism>
<dbReference type="InterPro" id="IPR023298">
    <property type="entry name" value="ATPase_P-typ_TM_dom_sf"/>
</dbReference>
<dbReference type="PRINTS" id="PR00120">
    <property type="entry name" value="HATPASE"/>
</dbReference>
<feature type="transmembrane region" description="Helical" evidence="8">
    <location>
        <begin position="816"/>
        <end position="837"/>
    </location>
</feature>
<keyword evidence="7 8" id="KW-0472">Membrane</keyword>
<feature type="transmembrane region" description="Helical" evidence="8">
    <location>
        <begin position="739"/>
        <end position="759"/>
    </location>
</feature>
<dbReference type="Gene3D" id="2.70.150.10">
    <property type="entry name" value="Calcium-transporting ATPase, cytoplasmic transduction domain A"/>
    <property type="match status" value="1"/>
</dbReference>
<comment type="caution">
    <text evidence="10">The sequence shown here is derived from an EMBL/GenBank/DDBJ whole genome shotgun (WGS) entry which is preliminary data.</text>
</comment>
<evidence type="ECO:0000259" key="9">
    <source>
        <dbReference type="SMART" id="SM00831"/>
    </source>
</evidence>
<evidence type="ECO:0000256" key="7">
    <source>
        <dbReference type="ARBA" id="ARBA00023136"/>
    </source>
</evidence>
<keyword evidence="6 8" id="KW-1133">Transmembrane helix</keyword>
<dbReference type="Pfam" id="PF00689">
    <property type="entry name" value="Cation_ATPase_C"/>
    <property type="match status" value="1"/>
</dbReference>
<dbReference type="AlphaFoldDB" id="A0A7C3FDA6"/>
<dbReference type="Pfam" id="PF00122">
    <property type="entry name" value="E1-E2_ATPase"/>
    <property type="match status" value="1"/>
</dbReference>
<dbReference type="Gene3D" id="3.40.50.1000">
    <property type="entry name" value="HAD superfamily/HAD-like"/>
    <property type="match status" value="2"/>
</dbReference>
<dbReference type="SFLD" id="SFLDF00027">
    <property type="entry name" value="p-type_atpase"/>
    <property type="match status" value="1"/>
</dbReference>
<sequence>MEVLESPQCHDPEEIAKILGTSQQGLAEVEVARRLAEFGKNMLEEERTSRLSIFIRQFKNILIYILIIASFITILVGEWKDFIVIIALVMANSVIGFYQELKAEASISALKKLTESKVNVIRGGVRLSIPSSELVPGDVTLLSEGDMVSADIRLFESSGLMVDEATITGESVPVSKDHSLILDKASCSYELRNMLLSGTTVVRGNGRGYVVRTGRKTYLASIAEKAKESSPESPLTRALKAFMKRYVVLLLLLFTTVGVVGYLQGRDLLDLAYLLVAQLVSAVPEGLPLVVTVVMVVGALALSRKKTLTRFLPSVETLGSATVIASDKTGTITEGKLKVQDVFAIDSEGLRLAAALCNDSDQSSGDPIDVALQKWIANYEEIRRDNPRVWAYPFDTKRRLMATANLKGGAGSSKGDSRPALYVKGAYEELSKMARKGRFDPNAFEDAQNRMASEGLRVLAFGIGEWTSENPDEWEISLVGLVGFLDPPKEGVAEAVKTSKKAGIRVMMITGDYPLTAKAVAKSVGIWNEGDGILTGREMAALNDDDLYSALKKTTVLARFLPEDKYRVVKVLQEKGEIVAVSGDGVNDVPALKIADLGIAMGSGTEAAKSVSKMIILDNNLKVIVDAIERGRVISDNIRKVIYYLLSTNLHQIILNTLAVFAGLPIPLLPIQILWINLVTDGVQDKTFPFTGEEGNVMDRSPKPPGKQFFDRDQLLRVVSFGVIMGYASFELFRYLLGVYSYAVAVSITFTAVVVPQWFNGIQAQKESEPFLLNIRKSFTINKYIFLGAGVGLTLQLLAIYAVPDWFSAVPLTAEHWIYVIMLSIMAFLVVEVRKWFEYFLRRRKN</sequence>
<evidence type="ECO:0000256" key="2">
    <source>
        <dbReference type="ARBA" id="ARBA00022692"/>
    </source>
</evidence>
<dbReference type="GO" id="GO:0016887">
    <property type="term" value="F:ATP hydrolysis activity"/>
    <property type="evidence" value="ECO:0007669"/>
    <property type="project" value="InterPro"/>
</dbReference>
<feature type="transmembrane region" description="Helical" evidence="8">
    <location>
        <begin position="82"/>
        <end position="101"/>
    </location>
</feature>
<feature type="transmembrane region" description="Helical" evidence="8">
    <location>
        <begin position="246"/>
        <end position="265"/>
    </location>
</feature>
<dbReference type="InterPro" id="IPR001757">
    <property type="entry name" value="P_typ_ATPase"/>
</dbReference>
<keyword evidence="5" id="KW-1278">Translocase</keyword>
<keyword evidence="3" id="KW-0547">Nucleotide-binding</keyword>
<dbReference type="InterPro" id="IPR006068">
    <property type="entry name" value="ATPase_P-typ_cation-transptr_C"/>
</dbReference>
<dbReference type="SFLD" id="SFLDG00002">
    <property type="entry name" value="C1.7:_P-type_atpase_like"/>
    <property type="match status" value="1"/>
</dbReference>
<reference evidence="10" key="1">
    <citation type="journal article" date="2020" name="mSystems">
        <title>Genome- and Community-Level Interaction Insights into Carbon Utilization and Element Cycling Functions of Hydrothermarchaeota in Hydrothermal Sediment.</title>
        <authorList>
            <person name="Zhou Z."/>
            <person name="Liu Y."/>
            <person name="Xu W."/>
            <person name="Pan J."/>
            <person name="Luo Z.H."/>
            <person name="Li M."/>
        </authorList>
    </citation>
    <scope>NUCLEOTIDE SEQUENCE [LARGE SCALE GENOMIC DNA]</scope>
    <source>
        <strain evidence="10">SpSt-468</strain>
    </source>
</reference>
<dbReference type="InterPro" id="IPR008250">
    <property type="entry name" value="ATPase_P-typ_transduc_dom_A_sf"/>
</dbReference>
<dbReference type="PRINTS" id="PR00119">
    <property type="entry name" value="CATATPASE"/>
</dbReference>
<feature type="transmembrane region" description="Helical" evidence="8">
    <location>
        <begin position="271"/>
        <end position="302"/>
    </location>
</feature>
<dbReference type="Pfam" id="PF00702">
    <property type="entry name" value="Hydrolase"/>
    <property type="match status" value="1"/>
</dbReference>
<dbReference type="InterPro" id="IPR036412">
    <property type="entry name" value="HAD-like_sf"/>
</dbReference>
<dbReference type="InterPro" id="IPR018303">
    <property type="entry name" value="ATPase_P-typ_P_site"/>
</dbReference>
<dbReference type="GO" id="GO:0005524">
    <property type="term" value="F:ATP binding"/>
    <property type="evidence" value="ECO:0007669"/>
    <property type="project" value="UniProtKB-KW"/>
</dbReference>
<dbReference type="GO" id="GO:0016020">
    <property type="term" value="C:membrane"/>
    <property type="evidence" value="ECO:0007669"/>
    <property type="project" value="UniProtKB-SubCell"/>
</dbReference>
<gene>
    <name evidence="10" type="ORF">ENS19_06995</name>
</gene>
<evidence type="ECO:0000256" key="4">
    <source>
        <dbReference type="ARBA" id="ARBA00022840"/>
    </source>
</evidence>
<dbReference type="SUPFAM" id="SSF81665">
    <property type="entry name" value="Calcium ATPase, transmembrane domain M"/>
    <property type="match status" value="1"/>
</dbReference>
<dbReference type="SMART" id="SM00831">
    <property type="entry name" value="Cation_ATPase_N"/>
    <property type="match status" value="1"/>
</dbReference>
<evidence type="ECO:0000256" key="3">
    <source>
        <dbReference type="ARBA" id="ARBA00022741"/>
    </source>
</evidence>
<dbReference type="EMBL" id="DSTX01000011">
    <property type="protein sequence ID" value="HFK21001.1"/>
    <property type="molecule type" value="Genomic_DNA"/>
</dbReference>
<proteinExistence type="predicted"/>
<dbReference type="Gene3D" id="3.40.1110.10">
    <property type="entry name" value="Calcium-transporting ATPase, cytoplasmic domain N"/>
    <property type="match status" value="2"/>
</dbReference>
<dbReference type="SUPFAM" id="SSF56784">
    <property type="entry name" value="HAD-like"/>
    <property type="match status" value="1"/>
</dbReference>
<dbReference type="InterPro" id="IPR044492">
    <property type="entry name" value="P_typ_ATPase_HD_dom"/>
</dbReference>